<dbReference type="Proteomes" id="UP000266861">
    <property type="component" value="Unassembled WGS sequence"/>
</dbReference>
<dbReference type="EMBL" id="PQFF01000054">
    <property type="protein sequence ID" value="RHZ86011.1"/>
    <property type="molecule type" value="Genomic_DNA"/>
</dbReference>
<evidence type="ECO:0000313" key="2">
    <source>
        <dbReference type="Proteomes" id="UP000266861"/>
    </source>
</evidence>
<protein>
    <submittedName>
        <fullName evidence="1">Uncharacterized protein</fullName>
    </submittedName>
</protein>
<comment type="caution">
    <text evidence="1">The sequence shown here is derived from an EMBL/GenBank/DDBJ whole genome shotgun (WGS) entry which is preliminary data.</text>
</comment>
<dbReference type="AlphaFoldDB" id="A0A397JD83"/>
<evidence type="ECO:0000313" key="1">
    <source>
        <dbReference type="EMBL" id="RHZ86011.1"/>
    </source>
</evidence>
<organism evidence="1 2">
    <name type="scientific">Diversispora epigaea</name>
    <dbReference type="NCBI Taxonomy" id="1348612"/>
    <lineage>
        <taxon>Eukaryota</taxon>
        <taxon>Fungi</taxon>
        <taxon>Fungi incertae sedis</taxon>
        <taxon>Mucoromycota</taxon>
        <taxon>Glomeromycotina</taxon>
        <taxon>Glomeromycetes</taxon>
        <taxon>Diversisporales</taxon>
        <taxon>Diversisporaceae</taxon>
        <taxon>Diversispora</taxon>
    </lineage>
</organism>
<name>A0A397JD83_9GLOM</name>
<reference evidence="1 2" key="1">
    <citation type="submission" date="2018-08" db="EMBL/GenBank/DDBJ databases">
        <title>Genome and evolution of the arbuscular mycorrhizal fungus Diversispora epigaea (formerly Glomus versiforme) and its bacterial endosymbionts.</title>
        <authorList>
            <person name="Sun X."/>
            <person name="Fei Z."/>
            <person name="Harrison M."/>
        </authorList>
    </citation>
    <scope>NUCLEOTIDE SEQUENCE [LARGE SCALE GENOMIC DNA]</scope>
    <source>
        <strain evidence="1 2">IT104</strain>
    </source>
</reference>
<proteinExistence type="predicted"/>
<sequence length="57" mass="6628">MKPVRRKVSIFDEKLFQNEEANEKNSEKEEVLFRTGKQNSLQEQEGFAAQLVNLSTN</sequence>
<gene>
    <name evidence="1" type="ORF">Glove_57g15</name>
</gene>
<keyword evidence="2" id="KW-1185">Reference proteome</keyword>
<accession>A0A397JD83</accession>